<evidence type="ECO:0000256" key="1">
    <source>
        <dbReference type="SAM" id="MobiDB-lite"/>
    </source>
</evidence>
<reference evidence="2" key="1">
    <citation type="submission" date="2020-06" db="EMBL/GenBank/DDBJ databases">
        <title>WGS assembly of Ceratodon purpureus strain R40.</title>
        <authorList>
            <person name="Carey S.B."/>
            <person name="Jenkins J."/>
            <person name="Shu S."/>
            <person name="Lovell J.T."/>
            <person name="Sreedasyam A."/>
            <person name="Maumus F."/>
            <person name="Tiley G.P."/>
            <person name="Fernandez-Pozo N."/>
            <person name="Barry K."/>
            <person name="Chen C."/>
            <person name="Wang M."/>
            <person name="Lipzen A."/>
            <person name="Daum C."/>
            <person name="Saski C.A."/>
            <person name="Payton A.C."/>
            <person name="Mcbreen J.C."/>
            <person name="Conrad R.E."/>
            <person name="Kollar L.M."/>
            <person name="Olsson S."/>
            <person name="Huttunen S."/>
            <person name="Landis J.B."/>
            <person name="Wickett N.J."/>
            <person name="Johnson M.G."/>
            <person name="Rensing S.A."/>
            <person name="Grimwood J."/>
            <person name="Schmutz J."/>
            <person name="Mcdaniel S.F."/>
        </authorList>
    </citation>
    <scope>NUCLEOTIDE SEQUENCE</scope>
    <source>
        <strain evidence="2">R40</strain>
    </source>
</reference>
<dbReference type="AlphaFoldDB" id="A0A8T0J2R5"/>
<dbReference type="Proteomes" id="UP000822688">
    <property type="component" value="Chromosome 1"/>
</dbReference>
<name>A0A8T0J2R5_CERPU</name>
<proteinExistence type="predicted"/>
<organism evidence="2 3">
    <name type="scientific">Ceratodon purpureus</name>
    <name type="common">Fire moss</name>
    <name type="synonym">Dicranum purpureum</name>
    <dbReference type="NCBI Taxonomy" id="3225"/>
    <lineage>
        <taxon>Eukaryota</taxon>
        <taxon>Viridiplantae</taxon>
        <taxon>Streptophyta</taxon>
        <taxon>Embryophyta</taxon>
        <taxon>Bryophyta</taxon>
        <taxon>Bryophytina</taxon>
        <taxon>Bryopsida</taxon>
        <taxon>Dicranidae</taxon>
        <taxon>Pseudoditrichales</taxon>
        <taxon>Ditrichaceae</taxon>
        <taxon>Ceratodon</taxon>
    </lineage>
</organism>
<accession>A0A8T0J2R5</accession>
<sequence>MGPKVRPEKRARKEDGVGHGDPIREDGCIGNYIQRIGVALRKDTGKYVVEMRPPYWKLKLNFGSYNLQVEAMIARDYGAFLRASTAEENSASAGGFGADDKLYQFEESPGIFEGIGGTMDRRQRIRPLYKELIKEKWSGEGNPPHHQFCKDARKDIDIAIGVFRERFPERFSPPTETEKGVAKVEPVDGGIHCASSSSNPKVRVPPEPALGPVGREDGAIAGGVVSPWADLQISVAMNGSPSRILLDMKVPPIDDQHIFLLLKACFDKVKDEMITRCFEKFLEELVPCPYDPLSIPAIDLSEDPKT</sequence>
<comment type="caution">
    <text evidence="2">The sequence shown here is derived from an EMBL/GenBank/DDBJ whole genome shotgun (WGS) entry which is preliminary data.</text>
</comment>
<feature type="region of interest" description="Disordered" evidence="1">
    <location>
        <begin position="1"/>
        <end position="22"/>
    </location>
</feature>
<evidence type="ECO:0000313" key="2">
    <source>
        <dbReference type="EMBL" id="KAG0590214.1"/>
    </source>
</evidence>
<dbReference type="EMBL" id="CM026421">
    <property type="protein sequence ID" value="KAG0590214.1"/>
    <property type="molecule type" value="Genomic_DNA"/>
</dbReference>
<keyword evidence="3" id="KW-1185">Reference proteome</keyword>
<evidence type="ECO:0000313" key="3">
    <source>
        <dbReference type="Proteomes" id="UP000822688"/>
    </source>
</evidence>
<protein>
    <submittedName>
        <fullName evidence="2">Uncharacterized protein</fullName>
    </submittedName>
</protein>
<gene>
    <name evidence="2" type="ORF">KC19_1G081800</name>
</gene>